<evidence type="ECO:0000313" key="1">
    <source>
        <dbReference type="EMBL" id="AGY76381.1"/>
    </source>
</evidence>
<gene>
    <name evidence="1" type="ORF">CAETHG_2168</name>
</gene>
<accession>A0ABM5NV33</accession>
<name>A0ABM5NV33_9CLOT</name>
<dbReference type="Proteomes" id="UP000017590">
    <property type="component" value="Chromosome"/>
</dbReference>
<organism evidence="1 2">
    <name type="scientific">Clostridium autoethanogenum DSM 10061</name>
    <dbReference type="NCBI Taxonomy" id="1341692"/>
    <lineage>
        <taxon>Bacteria</taxon>
        <taxon>Bacillati</taxon>
        <taxon>Bacillota</taxon>
        <taxon>Clostridia</taxon>
        <taxon>Eubacteriales</taxon>
        <taxon>Clostridiaceae</taxon>
        <taxon>Clostridium</taxon>
    </lineage>
</organism>
<evidence type="ECO:0000313" key="2">
    <source>
        <dbReference type="Proteomes" id="UP000017590"/>
    </source>
</evidence>
<sequence>MAKRLTGGAGTGKKIMKNLDLFSYKFNKIEEDDYIFDVKFGNQTGSFVINYNENNIIDEGSTLNIYGLDRPLGIYNDPSLRQVAEMLMNYYKSNKDENENN</sequence>
<proteinExistence type="predicted"/>
<dbReference type="EMBL" id="CP006763">
    <property type="protein sequence ID" value="AGY76381.1"/>
    <property type="molecule type" value="Genomic_DNA"/>
</dbReference>
<keyword evidence="2" id="KW-1185">Reference proteome</keyword>
<dbReference type="RefSeq" id="WP_013236757.1">
    <property type="nucleotide sequence ID" value="NC_022592.1"/>
</dbReference>
<protein>
    <submittedName>
        <fullName evidence="1">Uncharacterized protein</fullName>
    </submittedName>
</protein>
<reference evidence="2" key="1">
    <citation type="journal article" date="2014" name="Biotechnol. Biofuels">
        <title>Comparison of single-molecule sequencing and hybrid approaches for finishing the genome of Clostridium autoethanogenum and analysis of CRISPR systems in industrial relevant Clostridia.</title>
        <authorList>
            <person name="Brown S.D."/>
            <person name="Nagaraju S."/>
            <person name="Utturkar S."/>
            <person name="De Tissera S."/>
            <person name="Segovia S."/>
            <person name="Mitchell W."/>
            <person name="Land M.L."/>
            <person name="Dassanayake A."/>
            <person name="Kopke M."/>
        </authorList>
    </citation>
    <scope>NUCLEOTIDE SEQUENCE [LARGE SCALE GENOMIC DNA]</scope>
    <source>
        <strain evidence="2">DSM 10061</strain>
    </source>
</reference>